<feature type="region of interest" description="Disordered" evidence="1">
    <location>
        <begin position="404"/>
        <end position="456"/>
    </location>
</feature>
<organism evidence="2 3">
    <name type="scientific">Entomortierella chlamydospora</name>
    <dbReference type="NCBI Taxonomy" id="101097"/>
    <lineage>
        <taxon>Eukaryota</taxon>
        <taxon>Fungi</taxon>
        <taxon>Fungi incertae sedis</taxon>
        <taxon>Mucoromycota</taxon>
        <taxon>Mortierellomycotina</taxon>
        <taxon>Mortierellomycetes</taxon>
        <taxon>Mortierellales</taxon>
        <taxon>Mortierellaceae</taxon>
        <taxon>Entomortierella</taxon>
    </lineage>
</organism>
<feature type="region of interest" description="Disordered" evidence="1">
    <location>
        <begin position="1"/>
        <end position="49"/>
    </location>
</feature>
<feature type="compositionally biased region" description="Basic and acidic residues" evidence="1">
    <location>
        <begin position="29"/>
        <end position="46"/>
    </location>
</feature>
<accession>A0A9P6T3W9</accession>
<gene>
    <name evidence="2" type="ORF">BGZ80_009805</name>
</gene>
<sequence>MARERKRRPRTKEVGTPPQEPNFLSDTISKQDQRREEAHNDDHAKESSVISPNQYFTIINKRIRNVKKRIAKIDKHEATLKSDPSAKGKMDQAQIESIERKPELTAVLKELETIMSLFNEQHPKNTSDHALEDLTGSAPEKEDLGHTQQCEESITVISLQLVRFFFAIKQLEDVKQSAKEGCSAEEGCSSGLEILAPFRSCLFKAAATADISKSKSDVQTFHTMIKKLIDASLDIALEGSSATLNDLCDDFESRAQVVPRDFPLPLTSNTTLVGTTQPESTSSTLPHLEARTKAEVEHTMQEENLKPSFKQTGLDETALTSKLTDLNKSADRVFANPSGIVALPFQHQGPMVPGRVTTEYNDRLNFVEPFDQEQNQITLQVAQTPSVLRQCPQELAQGCSNTELQYQGQRGGEDFSHTSSSGHVGVQPEPSCNQESRGRGRKQQQHQRAGNNAHSRQQDIHLIHAGPLPCPLPPSLPLPRQAARPGSQLQQLTSVHAQPIFHQQYYQYPHYYYPGYPASYTGVVTNELNSGDVTTGEESEAPCQPRSLAPIHEHEEHSN</sequence>
<evidence type="ECO:0000256" key="1">
    <source>
        <dbReference type="SAM" id="MobiDB-lite"/>
    </source>
</evidence>
<evidence type="ECO:0000313" key="3">
    <source>
        <dbReference type="Proteomes" id="UP000703661"/>
    </source>
</evidence>
<reference evidence="2" key="1">
    <citation type="journal article" date="2020" name="Fungal Divers.">
        <title>Resolving the Mortierellaceae phylogeny through synthesis of multi-gene phylogenetics and phylogenomics.</title>
        <authorList>
            <person name="Vandepol N."/>
            <person name="Liber J."/>
            <person name="Desiro A."/>
            <person name="Na H."/>
            <person name="Kennedy M."/>
            <person name="Barry K."/>
            <person name="Grigoriev I.V."/>
            <person name="Miller A.N."/>
            <person name="O'Donnell K."/>
            <person name="Stajich J.E."/>
            <person name="Bonito G."/>
        </authorList>
    </citation>
    <scope>NUCLEOTIDE SEQUENCE</scope>
    <source>
        <strain evidence="2">NRRL 2769</strain>
    </source>
</reference>
<comment type="caution">
    <text evidence="2">The sequence shown here is derived from an EMBL/GenBank/DDBJ whole genome shotgun (WGS) entry which is preliminary data.</text>
</comment>
<feature type="compositionally biased region" description="Basic residues" evidence="1">
    <location>
        <begin position="1"/>
        <end position="10"/>
    </location>
</feature>
<evidence type="ECO:0000313" key="2">
    <source>
        <dbReference type="EMBL" id="KAG0023311.1"/>
    </source>
</evidence>
<dbReference type="Proteomes" id="UP000703661">
    <property type="component" value="Unassembled WGS sequence"/>
</dbReference>
<protein>
    <submittedName>
        <fullName evidence="2">Uncharacterized protein</fullName>
    </submittedName>
</protein>
<dbReference type="AlphaFoldDB" id="A0A9P6T3W9"/>
<feature type="region of interest" description="Disordered" evidence="1">
    <location>
        <begin position="529"/>
        <end position="559"/>
    </location>
</feature>
<dbReference type="EMBL" id="JAAAID010000062">
    <property type="protein sequence ID" value="KAG0023311.1"/>
    <property type="molecule type" value="Genomic_DNA"/>
</dbReference>
<name>A0A9P6T3W9_9FUNG</name>
<keyword evidence="3" id="KW-1185">Reference proteome</keyword>
<proteinExistence type="predicted"/>